<evidence type="ECO:0000313" key="3">
    <source>
        <dbReference type="Proteomes" id="UP000186817"/>
    </source>
</evidence>
<sequence length="521" mass="57719">MADGLAGKLRREPMGRRVFKLCFALVIALVTSSLVFTINMTTGAFAVGSIGGQLQDSIGNRIETYMVGKMEPLRIYLQQGVNMIDEFKWNLSQWDDLQKTLPYQRSFLETYFDESRCCSGLWTNLQYDDVVKCHSIENPECAGTATGSMESEIARQDLGGEALWAGVVQYSDTYTTGNYPGLEVCNGTCFNEHSGDFVQVLPARVSGARNNTLTFRWYEKKRSLSPWLGDESIRSCPEGSASECRSRDSSGNWVQPIGFVHWPIQDGYWYRDIRYYNLSKGEVRFATRVFPWTLYPPAVLKSHMYTPLFSPEGALIGGWVVGFKLHWITAYLRDLNKPEGTFIFIVERKTGVLISASDPHVPVLKDYTTSAGMQDVILATECPDRRVSEIAKKLLDMAGGAPEDWSRVRNLIGRPEIKTTGVEPVEEFVLTRDFEHQGLDWVVVIAIPGETILKDINANMLVRLVAILGATGGMKLFSSVVLTGFLALSAKYWGGDGGEVGGDGAGADGNDVIDAVDALRV</sequence>
<proteinExistence type="predicted"/>
<gene>
    <name evidence="2" type="ORF">AK812_SmicGene25465</name>
</gene>
<protein>
    <submittedName>
        <fullName evidence="2">Uncharacterized protein</fullName>
    </submittedName>
</protein>
<organism evidence="2 3">
    <name type="scientific">Symbiodinium microadriaticum</name>
    <name type="common">Dinoflagellate</name>
    <name type="synonym">Zooxanthella microadriatica</name>
    <dbReference type="NCBI Taxonomy" id="2951"/>
    <lineage>
        <taxon>Eukaryota</taxon>
        <taxon>Sar</taxon>
        <taxon>Alveolata</taxon>
        <taxon>Dinophyceae</taxon>
        <taxon>Suessiales</taxon>
        <taxon>Symbiodiniaceae</taxon>
        <taxon>Symbiodinium</taxon>
    </lineage>
</organism>
<dbReference type="AlphaFoldDB" id="A0A1Q9DBS6"/>
<dbReference type="Proteomes" id="UP000186817">
    <property type="component" value="Unassembled WGS sequence"/>
</dbReference>
<name>A0A1Q9DBS6_SYMMI</name>
<dbReference type="OrthoDB" id="409252at2759"/>
<keyword evidence="1" id="KW-0472">Membrane</keyword>
<keyword evidence="1" id="KW-1133">Transmembrane helix</keyword>
<feature type="transmembrane region" description="Helical" evidence="1">
    <location>
        <begin position="21"/>
        <end position="47"/>
    </location>
</feature>
<evidence type="ECO:0000256" key="1">
    <source>
        <dbReference type="SAM" id="Phobius"/>
    </source>
</evidence>
<keyword evidence="3" id="KW-1185">Reference proteome</keyword>
<evidence type="ECO:0000313" key="2">
    <source>
        <dbReference type="EMBL" id="OLP92693.1"/>
    </source>
</evidence>
<comment type="caution">
    <text evidence="2">The sequence shown here is derived from an EMBL/GenBank/DDBJ whole genome shotgun (WGS) entry which is preliminary data.</text>
</comment>
<reference evidence="2 3" key="1">
    <citation type="submission" date="2016-02" db="EMBL/GenBank/DDBJ databases">
        <title>Genome analysis of coral dinoflagellate symbionts highlights evolutionary adaptations to a symbiotic lifestyle.</title>
        <authorList>
            <person name="Aranda M."/>
            <person name="Li Y."/>
            <person name="Liew Y.J."/>
            <person name="Baumgarten S."/>
            <person name="Simakov O."/>
            <person name="Wilson M."/>
            <person name="Piel J."/>
            <person name="Ashoor H."/>
            <person name="Bougouffa S."/>
            <person name="Bajic V.B."/>
            <person name="Ryu T."/>
            <person name="Ravasi T."/>
            <person name="Bayer T."/>
            <person name="Micklem G."/>
            <person name="Kim H."/>
            <person name="Bhak J."/>
            <person name="Lajeunesse T.C."/>
            <person name="Voolstra C.R."/>
        </authorList>
    </citation>
    <scope>NUCLEOTIDE SEQUENCE [LARGE SCALE GENOMIC DNA]</scope>
    <source>
        <strain evidence="2 3">CCMP2467</strain>
    </source>
</reference>
<accession>A0A1Q9DBS6</accession>
<dbReference type="EMBL" id="LSRX01000610">
    <property type="protein sequence ID" value="OLP92693.1"/>
    <property type="molecule type" value="Genomic_DNA"/>
</dbReference>
<keyword evidence="1" id="KW-0812">Transmembrane</keyword>